<organism evidence="8 9">
    <name type="scientific">Carya illinoinensis</name>
    <name type="common">Pecan</name>
    <dbReference type="NCBI Taxonomy" id="32201"/>
    <lineage>
        <taxon>Eukaryota</taxon>
        <taxon>Viridiplantae</taxon>
        <taxon>Streptophyta</taxon>
        <taxon>Embryophyta</taxon>
        <taxon>Tracheophyta</taxon>
        <taxon>Spermatophyta</taxon>
        <taxon>Magnoliopsida</taxon>
        <taxon>eudicotyledons</taxon>
        <taxon>Gunneridae</taxon>
        <taxon>Pentapetalae</taxon>
        <taxon>rosids</taxon>
        <taxon>fabids</taxon>
        <taxon>Fagales</taxon>
        <taxon>Juglandaceae</taxon>
        <taxon>Carya</taxon>
    </lineage>
</organism>
<keyword evidence="9" id="KW-1185">Reference proteome</keyword>
<protein>
    <recommendedName>
        <fullName evidence="7">MADS-box domain-containing protein</fullName>
    </recommendedName>
</protein>
<dbReference type="GO" id="GO:0000978">
    <property type="term" value="F:RNA polymerase II cis-regulatory region sequence-specific DNA binding"/>
    <property type="evidence" value="ECO:0007669"/>
    <property type="project" value="TreeGrafter"/>
</dbReference>
<comment type="caution">
    <text evidence="8">The sequence shown here is derived from an EMBL/GenBank/DDBJ whole genome shotgun (WGS) entry which is preliminary data.</text>
</comment>
<dbReference type="GO" id="GO:0000981">
    <property type="term" value="F:DNA-binding transcription factor activity, RNA polymerase II-specific"/>
    <property type="evidence" value="ECO:0007669"/>
    <property type="project" value="TreeGrafter"/>
</dbReference>
<dbReference type="FunFam" id="3.40.1810.10:FF:000006">
    <property type="entry name" value="Agamous-like MADS-box protein AGL62"/>
    <property type="match status" value="1"/>
</dbReference>
<dbReference type="InterPro" id="IPR033896">
    <property type="entry name" value="MEF2-like_N"/>
</dbReference>
<keyword evidence="6" id="KW-0175">Coiled coil</keyword>
<dbReference type="EMBL" id="CM031823">
    <property type="protein sequence ID" value="KAG6626901.1"/>
    <property type="molecule type" value="Genomic_DNA"/>
</dbReference>
<proteinExistence type="predicted"/>
<keyword evidence="3" id="KW-0238">DNA-binding</keyword>
<dbReference type="PANTHER" id="PTHR11945">
    <property type="entry name" value="MADS BOX PROTEIN"/>
    <property type="match status" value="1"/>
</dbReference>
<evidence type="ECO:0000256" key="6">
    <source>
        <dbReference type="SAM" id="Coils"/>
    </source>
</evidence>
<name>A0A8T1NAN4_CARIL</name>
<dbReference type="Proteomes" id="UP000811609">
    <property type="component" value="Chromosome 15"/>
</dbReference>
<keyword evidence="5" id="KW-0539">Nucleus</keyword>
<evidence type="ECO:0000256" key="2">
    <source>
        <dbReference type="ARBA" id="ARBA00023015"/>
    </source>
</evidence>
<dbReference type="AlphaFoldDB" id="A0A8T1NAN4"/>
<evidence type="ECO:0000313" key="9">
    <source>
        <dbReference type="Proteomes" id="UP000811609"/>
    </source>
</evidence>
<dbReference type="Pfam" id="PF00319">
    <property type="entry name" value="SRF-TF"/>
    <property type="match status" value="1"/>
</dbReference>
<keyword evidence="4" id="KW-0804">Transcription</keyword>
<reference evidence="8" key="1">
    <citation type="submission" date="2020-12" db="EMBL/GenBank/DDBJ databases">
        <title>WGS assembly of Carya illinoinensis cv. Pawnee.</title>
        <authorList>
            <person name="Platts A."/>
            <person name="Shu S."/>
            <person name="Wright S."/>
            <person name="Barry K."/>
            <person name="Edger P."/>
            <person name="Pires J.C."/>
            <person name="Schmutz J."/>
        </authorList>
    </citation>
    <scope>NUCLEOTIDE SEQUENCE</scope>
    <source>
        <tissue evidence="8">Leaf</tissue>
    </source>
</reference>
<evidence type="ECO:0000256" key="3">
    <source>
        <dbReference type="ARBA" id="ARBA00023125"/>
    </source>
</evidence>
<dbReference type="SMART" id="SM00432">
    <property type="entry name" value="MADS"/>
    <property type="match status" value="1"/>
</dbReference>
<comment type="subcellular location">
    <subcellularLocation>
        <location evidence="1">Nucleus</location>
    </subcellularLocation>
</comment>
<dbReference type="CDD" id="cd00265">
    <property type="entry name" value="MADS_MEF2_like"/>
    <property type="match status" value="1"/>
</dbReference>
<dbReference type="PANTHER" id="PTHR11945:SF781">
    <property type="entry name" value="MADS-BOX DOMAIN-CONTAINING PROTEIN"/>
    <property type="match status" value="1"/>
</dbReference>
<dbReference type="PROSITE" id="PS50066">
    <property type="entry name" value="MADS_BOX_2"/>
    <property type="match status" value="1"/>
</dbReference>
<feature type="domain" description="MADS-box" evidence="7">
    <location>
        <begin position="14"/>
        <end position="74"/>
    </location>
</feature>
<gene>
    <name evidence="8" type="ORF">CIPAW_15G084600</name>
</gene>
<dbReference type="GO" id="GO:0045944">
    <property type="term" value="P:positive regulation of transcription by RNA polymerase II"/>
    <property type="evidence" value="ECO:0007669"/>
    <property type="project" value="InterPro"/>
</dbReference>
<keyword evidence="2" id="KW-0805">Transcription regulation</keyword>
<feature type="coiled-coil region" evidence="6">
    <location>
        <begin position="103"/>
        <end position="140"/>
    </location>
</feature>
<dbReference type="GO" id="GO:0005634">
    <property type="term" value="C:nucleus"/>
    <property type="evidence" value="ECO:0007669"/>
    <property type="project" value="UniProtKB-SubCell"/>
</dbReference>
<dbReference type="InterPro" id="IPR002100">
    <property type="entry name" value="TF_MADSbox"/>
</dbReference>
<evidence type="ECO:0000259" key="7">
    <source>
        <dbReference type="PROSITE" id="PS50066"/>
    </source>
</evidence>
<evidence type="ECO:0000256" key="5">
    <source>
        <dbReference type="ARBA" id="ARBA00023242"/>
    </source>
</evidence>
<evidence type="ECO:0000313" key="8">
    <source>
        <dbReference type="EMBL" id="KAG6626901.1"/>
    </source>
</evidence>
<evidence type="ECO:0000256" key="1">
    <source>
        <dbReference type="ARBA" id="ARBA00004123"/>
    </source>
</evidence>
<accession>A0A8T1NAN4</accession>
<dbReference type="GO" id="GO:0046983">
    <property type="term" value="F:protein dimerization activity"/>
    <property type="evidence" value="ECO:0007669"/>
    <property type="project" value="InterPro"/>
</dbReference>
<sequence>MVIQKKMLEGKKTRGRQRIEIKELAEESKKQVTFSKRRAGLFKKAGELCVLCGAEVAIIVFSPHNNVFCFGHPDVETVLDRYLTGNHSSFSHTSSSDLHDQNLTAAELMNRHYAEAQEELEREKKRLTEIEEEVKRKKIENNGEYFWWEEAVHENMELEEIEHYMSALQEMRWKVGSRLEQFRMMRSMGNPPSQSPMLLIGKPLPLPTQIGSLPEYGSEERLN</sequence>
<evidence type="ECO:0000256" key="4">
    <source>
        <dbReference type="ARBA" id="ARBA00023163"/>
    </source>
</evidence>